<dbReference type="PANTHER" id="PTHR31126">
    <property type="entry name" value="TYROSINE-PROTEIN PHOSPHATASE"/>
    <property type="match status" value="1"/>
</dbReference>
<dbReference type="EMBL" id="MCFC01000071">
    <property type="protein sequence ID" value="ORY24124.1"/>
    <property type="molecule type" value="Genomic_DNA"/>
</dbReference>
<sequence>MTRPPPIQQQYSTMTSSTSASTSLDPPPLVVPPINFSLVAPGIYRSGHPNKKNFGFLRRLGLKGIMYVEGTEEYRKDSLDFVRTQGLVLHRFDLSKESVRPIHTNRSSKNQRSTRRSLRHKKPSFTHT</sequence>
<dbReference type="Gene3D" id="3.90.190.10">
    <property type="entry name" value="Protein tyrosine phosphatase superfamily"/>
    <property type="match status" value="1"/>
</dbReference>
<dbReference type="OrthoDB" id="6375174at2759"/>
<feature type="compositionally biased region" description="Basic residues" evidence="1">
    <location>
        <begin position="112"/>
        <end position="128"/>
    </location>
</feature>
<accession>A0A1Y2ANR3</accession>
<dbReference type="SUPFAM" id="SSF52799">
    <property type="entry name" value="(Phosphotyrosine protein) phosphatases II"/>
    <property type="match status" value="1"/>
</dbReference>
<dbReference type="Pfam" id="PF03162">
    <property type="entry name" value="Y_phosphatase2"/>
    <property type="match status" value="1"/>
</dbReference>
<dbReference type="GO" id="GO:0005737">
    <property type="term" value="C:cytoplasm"/>
    <property type="evidence" value="ECO:0007669"/>
    <property type="project" value="TreeGrafter"/>
</dbReference>
<reference evidence="2 3" key="1">
    <citation type="submission" date="2016-07" db="EMBL/GenBank/DDBJ databases">
        <title>Pervasive Adenine N6-methylation of Active Genes in Fungi.</title>
        <authorList>
            <consortium name="DOE Joint Genome Institute"/>
            <person name="Mondo S.J."/>
            <person name="Dannebaum R.O."/>
            <person name="Kuo R.C."/>
            <person name="Labutti K."/>
            <person name="Haridas S."/>
            <person name="Kuo A."/>
            <person name="Salamov A."/>
            <person name="Ahrendt S.R."/>
            <person name="Lipzen A."/>
            <person name="Sullivan W."/>
            <person name="Andreopoulos W.B."/>
            <person name="Clum A."/>
            <person name="Lindquist E."/>
            <person name="Daum C."/>
            <person name="Ramamoorthy G.K."/>
            <person name="Gryganskyi A."/>
            <person name="Culley D."/>
            <person name="Magnuson J.K."/>
            <person name="James T.Y."/>
            <person name="O'Malley M.A."/>
            <person name="Stajich J.E."/>
            <person name="Spatafora J.W."/>
            <person name="Visel A."/>
            <person name="Grigoriev I.V."/>
        </authorList>
    </citation>
    <scope>NUCLEOTIDE SEQUENCE [LARGE SCALE GENOMIC DNA]</scope>
    <source>
        <strain evidence="2 3">68-887.2</strain>
    </source>
</reference>
<evidence type="ECO:0000313" key="2">
    <source>
        <dbReference type="EMBL" id="ORY24124.1"/>
    </source>
</evidence>
<dbReference type="Proteomes" id="UP000193986">
    <property type="component" value="Unassembled WGS sequence"/>
</dbReference>
<protein>
    <submittedName>
        <fullName evidence="2">Uncharacterized protein</fullName>
    </submittedName>
</protein>
<feature type="region of interest" description="Disordered" evidence="1">
    <location>
        <begin position="100"/>
        <end position="128"/>
    </location>
</feature>
<feature type="region of interest" description="Disordered" evidence="1">
    <location>
        <begin position="1"/>
        <end position="26"/>
    </location>
</feature>
<dbReference type="InterPro" id="IPR004861">
    <property type="entry name" value="Siw14-like"/>
</dbReference>
<name>A0A1Y2ANR3_9TREE</name>
<dbReference type="STRING" id="71784.A0A1Y2ANR3"/>
<evidence type="ECO:0000256" key="1">
    <source>
        <dbReference type="SAM" id="MobiDB-lite"/>
    </source>
</evidence>
<proteinExistence type="predicted"/>
<feature type="compositionally biased region" description="Low complexity" evidence="1">
    <location>
        <begin position="12"/>
        <end position="23"/>
    </location>
</feature>
<comment type="caution">
    <text evidence="2">The sequence shown here is derived from an EMBL/GenBank/DDBJ whole genome shotgun (WGS) entry which is preliminary data.</text>
</comment>
<evidence type="ECO:0000313" key="3">
    <source>
        <dbReference type="Proteomes" id="UP000193986"/>
    </source>
</evidence>
<dbReference type="InParanoid" id="A0A1Y2ANR3"/>
<dbReference type="GO" id="GO:0016791">
    <property type="term" value="F:phosphatase activity"/>
    <property type="evidence" value="ECO:0007669"/>
    <property type="project" value="TreeGrafter"/>
</dbReference>
<dbReference type="InterPro" id="IPR029021">
    <property type="entry name" value="Prot-tyrosine_phosphatase-like"/>
</dbReference>
<dbReference type="AlphaFoldDB" id="A0A1Y2ANR3"/>
<organism evidence="2 3">
    <name type="scientific">Naematelia encephala</name>
    <dbReference type="NCBI Taxonomy" id="71784"/>
    <lineage>
        <taxon>Eukaryota</taxon>
        <taxon>Fungi</taxon>
        <taxon>Dikarya</taxon>
        <taxon>Basidiomycota</taxon>
        <taxon>Agaricomycotina</taxon>
        <taxon>Tremellomycetes</taxon>
        <taxon>Tremellales</taxon>
        <taxon>Naemateliaceae</taxon>
        <taxon>Naematelia</taxon>
    </lineage>
</organism>
<dbReference type="PANTHER" id="PTHR31126:SF74">
    <property type="entry name" value="TYROSINE-PROTEIN PHOSPHATASE-LIKE PROTEIN OCA2"/>
    <property type="match status" value="1"/>
</dbReference>
<gene>
    <name evidence="2" type="ORF">BCR39DRAFT_336087</name>
</gene>
<keyword evidence="3" id="KW-1185">Reference proteome</keyword>
<dbReference type="GO" id="GO:0052840">
    <property type="term" value="F:inositol diphosphate tetrakisphosphate diphosphatase activity"/>
    <property type="evidence" value="ECO:0007669"/>
    <property type="project" value="TreeGrafter"/>
</dbReference>